<name>G0M2G7_LACPE</name>
<evidence type="ECO:0000256" key="10">
    <source>
        <dbReference type="ARBA" id="ARBA00023125"/>
    </source>
</evidence>
<reference evidence="15" key="1">
    <citation type="journal article" date="2011" name="J. Bacteriol.">
        <title>Genome Sequence of Lactobacillus pentosus IG1, a Strain Isolated from Spanish-Style Green Olive Fermentations.</title>
        <authorList>
            <person name="Maldonado-Barragan A."/>
            <person name="Caballero-Guerrero B."/>
            <person name="Lucena-Padros H."/>
            <person name="Ruiz-Barba J.L."/>
        </authorList>
    </citation>
    <scope>NUCLEOTIDE SEQUENCE</scope>
    <source>
        <strain evidence="15">IG1</strain>
    </source>
</reference>
<comment type="function">
    <text evidence="13">CRISPR (clustered regularly interspaced short palindromic repeat) is an adaptive immune system that provides protection against mobile genetic elements (viruses, transposable elements and conjugative plasmids). CRISPR clusters contain spacers, sequences complementary to antecedent mobile elements, and target invading nucleic acids. CRISPR clusters are transcribed and processed into CRISPR RNA (crRNA). In type II CRISPR systems correct processing of pre-crRNA requires a trans-encoded small RNA (tracrRNA), endogenous ribonuclease 3 (rnc) and this protein. The tracrRNA serves as a guide for ribonuclease 3-aided processing of pre-crRNA. Subsequently Cas9/crRNA/tracrRNA endonucleolytically cleaves linear or circular dsDNA target complementary to the spacer; Cas9 is inactive in the absence of the 2 guide RNAs (gRNA). Cas9 recognizes the protospacer adjacent motif (PAM) in the CRISPR repeat sequences to help distinguish self versus nonself, as targets within the bacterial CRISPR locus do not have PAMs. PAM recognition is also required for catalytic activity.</text>
</comment>
<evidence type="ECO:0000256" key="3">
    <source>
        <dbReference type="ARBA" id="ARBA00022722"/>
    </source>
</evidence>
<dbReference type="InterPro" id="IPR003615">
    <property type="entry name" value="HNH_nuc"/>
</dbReference>
<feature type="active site" description="For RuvC-like nuclease domain" evidence="13">
    <location>
        <position position="12"/>
    </location>
</feature>
<feature type="domain" description="HNH Cas9-type" evidence="14">
    <location>
        <begin position="780"/>
        <end position="941"/>
    </location>
</feature>
<evidence type="ECO:0000256" key="5">
    <source>
        <dbReference type="ARBA" id="ARBA00022759"/>
    </source>
</evidence>
<dbReference type="InterPro" id="IPR032239">
    <property type="entry name" value="Cas9-BH"/>
</dbReference>
<evidence type="ECO:0000256" key="11">
    <source>
        <dbReference type="ARBA" id="ARBA00023211"/>
    </source>
</evidence>
<dbReference type="GO" id="GO:0046872">
    <property type="term" value="F:metal ion binding"/>
    <property type="evidence" value="ECO:0007669"/>
    <property type="project" value="UniProtKB-UniRule"/>
</dbReference>
<feature type="active site" description="Proton acceptor for HNH nuclease domain" evidence="13">
    <location>
        <position position="859"/>
    </location>
</feature>
<dbReference type="Pfam" id="PF13395">
    <property type="entry name" value="HNH_4"/>
    <property type="match status" value="1"/>
</dbReference>
<keyword evidence="11" id="KW-0464">Manganese</keyword>
<dbReference type="InterPro" id="IPR028629">
    <property type="entry name" value="Cas9"/>
</dbReference>
<dbReference type="HAMAP" id="MF_01480">
    <property type="entry name" value="Cas9"/>
    <property type="match status" value="1"/>
</dbReference>
<comment type="similarity">
    <text evidence="13">Belongs to the CRISPR-associated Cas9 family.</text>
</comment>
<proteinExistence type="inferred from homology"/>
<keyword evidence="6 13" id="KW-0378">Hydrolase</keyword>
<evidence type="ECO:0000256" key="6">
    <source>
        <dbReference type="ARBA" id="ARBA00022801"/>
    </source>
</evidence>
<keyword evidence="7" id="KW-0460">Magnesium</keyword>
<evidence type="ECO:0000256" key="7">
    <source>
        <dbReference type="ARBA" id="ARBA00022842"/>
    </source>
</evidence>
<dbReference type="NCBIfam" id="TIGR01865">
    <property type="entry name" value="cas_Csn1"/>
    <property type="match status" value="1"/>
</dbReference>
<evidence type="ECO:0000256" key="2">
    <source>
        <dbReference type="ARBA" id="ARBA00005244"/>
    </source>
</evidence>
<comment type="similarity">
    <text evidence="2">Belongs to the CRISPR-associated protein Cas9 family. Subtype II-A subfamily.</text>
</comment>
<dbReference type="GO" id="GO:0003677">
    <property type="term" value="F:DNA binding"/>
    <property type="evidence" value="ECO:0007669"/>
    <property type="project" value="UniProtKB-UniRule"/>
</dbReference>
<comment type="domain">
    <text evidence="13">Has 2 endonuclease domains. The discontinuous RuvC-like domain cleaves the target DNA noncomplementary to crRNA while the HNH nuclease domain cleaves the target DNA complementary to crRNA.</text>
</comment>
<dbReference type="Gene3D" id="3.30.420.10">
    <property type="entry name" value="Ribonuclease H-like superfamily/Ribonuclease H"/>
    <property type="match status" value="1"/>
</dbReference>
<dbReference type="GO" id="GO:0004519">
    <property type="term" value="F:endonuclease activity"/>
    <property type="evidence" value="ECO:0007669"/>
    <property type="project" value="UniProtKB-UniRule"/>
</dbReference>
<dbReference type="GO" id="GO:0003723">
    <property type="term" value="F:RNA binding"/>
    <property type="evidence" value="ECO:0007669"/>
    <property type="project" value="UniProtKB-UniRule"/>
</dbReference>
<dbReference type="InterPro" id="IPR032237">
    <property type="entry name" value="Cas9_PI"/>
</dbReference>
<evidence type="ECO:0000256" key="4">
    <source>
        <dbReference type="ARBA" id="ARBA00022723"/>
    </source>
</evidence>
<dbReference type="GO" id="GO:0016787">
    <property type="term" value="F:hydrolase activity"/>
    <property type="evidence" value="ECO:0007669"/>
    <property type="project" value="UniProtKB-KW"/>
</dbReference>
<evidence type="ECO:0000256" key="12">
    <source>
        <dbReference type="ARBA" id="ARBA00046380"/>
    </source>
</evidence>
<keyword evidence="9 13" id="KW-0051">Antiviral defense</keyword>
<evidence type="ECO:0000259" key="14">
    <source>
        <dbReference type="PROSITE" id="PS51749"/>
    </source>
</evidence>
<dbReference type="EC" id="3.1.-.-" evidence="13"/>
<keyword evidence="5 13" id="KW-0255">Endonuclease</keyword>
<evidence type="ECO:0000313" key="15">
    <source>
        <dbReference type="EMBL" id="CCC16263.1"/>
    </source>
</evidence>
<organism evidence="15">
    <name type="scientific">Lactiplantibacillus pentosus IG1</name>
    <dbReference type="NCBI Taxonomy" id="1042160"/>
    <lineage>
        <taxon>Bacteria</taxon>
        <taxon>Bacillati</taxon>
        <taxon>Bacillota</taxon>
        <taxon>Bacilli</taxon>
        <taxon>Lactobacillales</taxon>
        <taxon>Lactobacillaceae</taxon>
        <taxon>Lactiplantibacillus</taxon>
    </lineage>
</organism>
<evidence type="ECO:0000256" key="8">
    <source>
        <dbReference type="ARBA" id="ARBA00022884"/>
    </source>
</evidence>
<accession>G0M2G7</accession>
<comment type="caution">
    <text evidence="13">Lacks conserved residue(s) required for the propagation of feature annotation.</text>
</comment>
<dbReference type="InterPro" id="IPR036397">
    <property type="entry name" value="RNaseH_sf"/>
</dbReference>
<dbReference type="InterPro" id="IPR032240">
    <property type="entry name" value="Cas9_REC"/>
</dbReference>
<keyword evidence="10 13" id="KW-0238">DNA-binding</keyword>
<dbReference type="EMBL" id="FR874854">
    <property type="protein sequence ID" value="CCC16263.1"/>
    <property type="molecule type" value="Genomic_DNA"/>
</dbReference>
<dbReference type="Pfam" id="PF16592">
    <property type="entry name" value="Cas9_REC"/>
    <property type="match status" value="1"/>
</dbReference>
<dbReference type="InterPro" id="IPR055228">
    <property type="entry name" value="Cas9_RuvC"/>
</dbReference>
<gene>
    <name evidence="13" type="primary">cas9</name>
    <name evidence="15" type="ORF">LPENT_00959</name>
</gene>
<comment type="subunit">
    <text evidence="12 13">Monomer. Binds crRNA and tracrRNA.</text>
</comment>
<comment type="cofactor">
    <cofactor evidence="1">
        <name>Mg(2+)</name>
        <dbReference type="ChEBI" id="CHEBI:18420"/>
    </cofactor>
</comment>
<evidence type="ECO:0000256" key="9">
    <source>
        <dbReference type="ARBA" id="ARBA00023118"/>
    </source>
</evidence>
<dbReference type="InterPro" id="IPR033114">
    <property type="entry name" value="HNH_CAS9"/>
</dbReference>
<keyword evidence="4" id="KW-0479">Metal-binding</keyword>
<keyword evidence="8 13" id="KW-0694">RNA-binding</keyword>
<dbReference type="Pfam" id="PF22702">
    <property type="entry name" value="Cas9_RuvC"/>
    <property type="match status" value="1"/>
</dbReference>
<keyword evidence="3 13" id="KW-0540">Nuclease</keyword>
<protein>
    <recommendedName>
        <fullName evidence="13">CRISPR-associated endonuclease Cas9</fullName>
        <ecNumber evidence="13">3.1.-.-</ecNumber>
    </recommendedName>
</protein>
<sequence length="1382" mass="160956">MKKIVNYNLGLDIGTSSIGYAAIDDQGRPVRHQNKTVMGVRLFKEGKTAESTRIFRGTRRRLSHRHWRLGYLDRIFDNEIAKVDENFLPRLKASKRARSDEKRSFRGSLLFPETGDDAYYQKYPTIYHLRYALITQKKQFDIRLIYLALHHMIKYRGNFLDTTPVSAFNIHDIDLTDQFASLNDCYQLLDMDFEFQFDLNNIEQVQKLLLDETLSKTKRQAAVSKVLVMSTGNKAFDDQQNGIASEFIKALLGGPFDLSKILNLSVADVKSWKLHMTDKDVDDTLNSLVEELDENHKQIVNLLQMIYSQVMMLGLLNGQQSISASMIERYDDHAKHWAALKKLLPALGEQEQSTIIHAYTAYTGHSRTKQLSRAEFYTKVNSILKKHENIAEATGLIELIDRNEFMPKQRDAVNGVIPHQLHQRELQLIIQNQQKYYPFLAAKAYPDADETMIEQLLSFRVPYYAGPLVDRDFINESSDQEQAMQNTKFSWLKRREAGEITPWNFEQKVDVQETANRFIKRLTTKDTYLMTEDVLPKESLIYQRFEVLNELNAIRINDRRLTAENKQLAFQQLFMAGNTKNVSIKKFRNFVFDSLKFPEKVKITGFAGQHNFLAKLSTYHDFKKIFGERVDHTDLQPDFERIVEWCTIFEDRHIYREKLKEIQWLSQSEIDQLVLIRNHGWGRLSKRLLTGIRDSDGRTVMDQLWFGTDNFMRIISQSDFAAAIANENRTQLNQHGLEDVLDSAFMSPQNKKAIRQVLKVVDDIEQTLGCPPKKVMIEFTRSPDKKKQRTVTRLEKVQQAYKAVADQLAGQSIVSELDQYANTHSKLSDTYYLYFMQLGRDLYSGKPIDIDSPMLDDDHILPRAFMKDNSLDNRALTEKPINNTKAAKFPSKVFGQQKEVTDFWKLLRRCGLMSNIKEKHLYLDPDNVDKWTRRGFIHRQLVETSQVIKIVANILNDRYQQSQTEVLEVPARLGTELRECFGWYKVREVNDYHHVFDAYLAAFIGNYLYRRYPKLQPYFVYGNFAELNKAQLKNIKSFNFLYNITDNKRVVKDIETGQTLWDDQIRQQIQHIYEYKYMLTSHEAFTQHKELYGQTIYPRREFKPGTLKAIKQDQPQELYGGYKNLTAAYMCIVKIQARKRRAAEYRVVRVATESLSALQQAKRLGVQAYERCLRQELVRNNEILRTNADPNSAPREFEVLLDRVLCHQMIISDGQKYLLGSHAYKINCMQLVLSNNSMKILSTSIVKLKQMTNEPLVQVYREILDVVNKYFTLYDVNSFRENLNQFFDKFRTLPITNEYESSKSGKKLIHRGQLETLTLILRGLHANSDKVQYGDQSTLLGGFQTKDGIKLSKDSVIQYTSPAGLNVRTVKLRDLEQKEAQK</sequence>
<dbReference type="GO" id="GO:0043571">
    <property type="term" value="P:maintenance of CRISPR repeat elements"/>
    <property type="evidence" value="ECO:0007669"/>
    <property type="project" value="UniProtKB-UniRule"/>
</dbReference>
<evidence type="ECO:0000256" key="1">
    <source>
        <dbReference type="ARBA" id="ARBA00001946"/>
    </source>
</evidence>
<dbReference type="Pfam" id="PF16595">
    <property type="entry name" value="Cas9_PI"/>
    <property type="match status" value="1"/>
</dbReference>
<dbReference type="GO" id="GO:0051607">
    <property type="term" value="P:defense response to virus"/>
    <property type="evidence" value="ECO:0007669"/>
    <property type="project" value="UniProtKB-UniRule"/>
</dbReference>
<dbReference type="PROSITE" id="PS51749">
    <property type="entry name" value="HNH_CAS9"/>
    <property type="match status" value="1"/>
</dbReference>
<dbReference type="Pfam" id="PF16593">
    <property type="entry name" value="Cas9-BH"/>
    <property type="match status" value="1"/>
</dbReference>
<evidence type="ECO:0000256" key="13">
    <source>
        <dbReference type="HAMAP-Rule" id="MF_01480"/>
    </source>
</evidence>